<sequence>MPYLLVHKKLSLKWSPLCQQLVGQTPPFSDTVRDFAKLHWQCEKQSMSQWDFVFYCWLKFFQTEERKTYRYVKADSWYMSLLNVP</sequence>
<protein>
    <submittedName>
        <fullName evidence="1">Uncharacterized protein</fullName>
    </submittedName>
</protein>
<reference evidence="1" key="1">
    <citation type="submission" date="2014-09" db="EMBL/GenBank/DDBJ databases">
        <authorList>
            <person name="Magalhaes I.L.F."/>
            <person name="Oliveira U."/>
            <person name="Santos F.R."/>
            <person name="Vidigal T.H.D.A."/>
            <person name="Brescovit A.D."/>
            <person name="Santos A.J."/>
        </authorList>
    </citation>
    <scope>NUCLEOTIDE SEQUENCE</scope>
    <source>
        <tissue evidence="1">Shoot tissue taken approximately 20 cm above the soil surface</tissue>
    </source>
</reference>
<name>A0A0A9HIU4_ARUDO</name>
<organism evidence="1">
    <name type="scientific">Arundo donax</name>
    <name type="common">Giant reed</name>
    <name type="synonym">Donax arundinaceus</name>
    <dbReference type="NCBI Taxonomy" id="35708"/>
    <lineage>
        <taxon>Eukaryota</taxon>
        <taxon>Viridiplantae</taxon>
        <taxon>Streptophyta</taxon>
        <taxon>Embryophyta</taxon>
        <taxon>Tracheophyta</taxon>
        <taxon>Spermatophyta</taxon>
        <taxon>Magnoliopsida</taxon>
        <taxon>Liliopsida</taxon>
        <taxon>Poales</taxon>
        <taxon>Poaceae</taxon>
        <taxon>PACMAD clade</taxon>
        <taxon>Arundinoideae</taxon>
        <taxon>Arundineae</taxon>
        <taxon>Arundo</taxon>
    </lineage>
</organism>
<evidence type="ECO:0000313" key="1">
    <source>
        <dbReference type="EMBL" id="JAE34791.1"/>
    </source>
</evidence>
<dbReference type="EMBL" id="GBRH01163105">
    <property type="protein sequence ID" value="JAE34791.1"/>
    <property type="molecule type" value="Transcribed_RNA"/>
</dbReference>
<proteinExistence type="predicted"/>
<dbReference type="AlphaFoldDB" id="A0A0A9HIU4"/>
<accession>A0A0A9HIU4</accession>
<reference evidence="1" key="2">
    <citation type="journal article" date="2015" name="Data Brief">
        <title>Shoot transcriptome of the giant reed, Arundo donax.</title>
        <authorList>
            <person name="Barrero R.A."/>
            <person name="Guerrero F.D."/>
            <person name="Moolhuijzen P."/>
            <person name="Goolsby J.A."/>
            <person name="Tidwell J."/>
            <person name="Bellgard S.E."/>
            <person name="Bellgard M.I."/>
        </authorList>
    </citation>
    <scope>NUCLEOTIDE SEQUENCE</scope>
    <source>
        <tissue evidence="1">Shoot tissue taken approximately 20 cm above the soil surface</tissue>
    </source>
</reference>